<sequence>MSTLTLAFGLMAGAGTAAAQALPVSIEASGNVAHARIGLGSTSLADVTLSFQDASNLNAASVGISAEQLNLADPTLLARLPAGSLTQIASGLPVMITVEPPASGGLSFRNTGRMEIHTHALPYTVGSSLRVFKAPLGGSFRDVTDEIAQGSVRARSTYGGFSQFLIVSDLRPTADVVAEKVARLRTNVDALPAAEQAGFDTLIDNAESAVARADYADAIANVDALKARALERGGSALANEWRASRDVTNHAGEIAANAATLRFSVAYLRDFGQ</sequence>
<dbReference type="AlphaFoldDB" id="A0A918SXK4"/>
<evidence type="ECO:0000313" key="2">
    <source>
        <dbReference type="EMBL" id="GHA76039.1"/>
    </source>
</evidence>
<keyword evidence="1" id="KW-0732">Signal</keyword>
<evidence type="ECO:0000256" key="1">
    <source>
        <dbReference type="SAM" id="SignalP"/>
    </source>
</evidence>
<dbReference type="EMBL" id="BMYD01000001">
    <property type="protein sequence ID" value="GHA76039.1"/>
    <property type="molecule type" value="Genomic_DNA"/>
</dbReference>
<name>A0A918SXK4_9GAMM</name>
<evidence type="ECO:0000313" key="3">
    <source>
        <dbReference type="Proteomes" id="UP000646426"/>
    </source>
</evidence>
<dbReference type="Pfam" id="PF20396">
    <property type="entry name" value="DUF6689"/>
    <property type="match status" value="1"/>
</dbReference>
<accession>A0A918SXK4</accession>
<feature type="signal peptide" evidence="1">
    <location>
        <begin position="1"/>
        <end position="19"/>
    </location>
</feature>
<comment type="caution">
    <text evidence="2">The sequence shown here is derived from an EMBL/GenBank/DDBJ whole genome shotgun (WGS) entry which is preliminary data.</text>
</comment>
<protein>
    <submittedName>
        <fullName evidence="2">Uncharacterized protein</fullName>
    </submittedName>
</protein>
<dbReference type="Proteomes" id="UP000646426">
    <property type="component" value="Unassembled WGS sequence"/>
</dbReference>
<feature type="chain" id="PRO_5037495596" evidence="1">
    <location>
        <begin position="20"/>
        <end position="273"/>
    </location>
</feature>
<keyword evidence="3" id="KW-1185">Reference proteome</keyword>
<proteinExistence type="predicted"/>
<organism evidence="2 3">
    <name type="scientific">Cognatilysobacter bugurensis</name>
    <dbReference type="NCBI Taxonomy" id="543356"/>
    <lineage>
        <taxon>Bacteria</taxon>
        <taxon>Pseudomonadati</taxon>
        <taxon>Pseudomonadota</taxon>
        <taxon>Gammaproteobacteria</taxon>
        <taxon>Lysobacterales</taxon>
        <taxon>Lysobacteraceae</taxon>
        <taxon>Cognatilysobacter</taxon>
    </lineage>
</organism>
<reference evidence="2" key="1">
    <citation type="journal article" date="2014" name="Int. J. Syst. Evol. Microbiol.">
        <title>Complete genome sequence of Corynebacterium casei LMG S-19264T (=DSM 44701T), isolated from a smear-ripened cheese.</title>
        <authorList>
            <consortium name="US DOE Joint Genome Institute (JGI-PGF)"/>
            <person name="Walter F."/>
            <person name="Albersmeier A."/>
            <person name="Kalinowski J."/>
            <person name="Ruckert C."/>
        </authorList>
    </citation>
    <scope>NUCLEOTIDE SEQUENCE</scope>
    <source>
        <strain evidence="2">KCTC 23077</strain>
    </source>
</reference>
<dbReference type="InterPro" id="IPR046511">
    <property type="entry name" value="DUF6689"/>
</dbReference>
<reference evidence="2" key="2">
    <citation type="submission" date="2020-09" db="EMBL/GenBank/DDBJ databases">
        <authorList>
            <person name="Sun Q."/>
            <person name="Kim S."/>
        </authorList>
    </citation>
    <scope>NUCLEOTIDE SEQUENCE</scope>
    <source>
        <strain evidence="2">KCTC 23077</strain>
    </source>
</reference>
<gene>
    <name evidence="2" type="ORF">GCM10007067_11550</name>
</gene>